<comment type="caution">
    <text evidence="8">The sequence shown here is derived from an EMBL/GenBank/DDBJ whole genome shotgun (WGS) entry which is preliminary data.</text>
</comment>
<dbReference type="AlphaFoldDB" id="A0A4R1GND0"/>
<feature type="transmembrane region" description="Helical" evidence="6">
    <location>
        <begin position="195"/>
        <end position="214"/>
    </location>
</feature>
<dbReference type="GO" id="GO:0046688">
    <property type="term" value="P:response to copper ion"/>
    <property type="evidence" value="ECO:0007669"/>
    <property type="project" value="UniProtKB-UniRule"/>
</dbReference>
<evidence type="ECO:0000256" key="6">
    <source>
        <dbReference type="RuleBase" id="RU369037"/>
    </source>
</evidence>
<feature type="transmembrane region" description="Helical" evidence="6">
    <location>
        <begin position="13"/>
        <end position="32"/>
    </location>
</feature>
<evidence type="ECO:0000256" key="1">
    <source>
        <dbReference type="ARBA" id="ARBA00004651"/>
    </source>
</evidence>
<comment type="similarity">
    <text evidence="6">Belongs to the CopD family.</text>
</comment>
<proteinExistence type="inferred from homology"/>
<dbReference type="EMBL" id="SMFU01000007">
    <property type="protein sequence ID" value="TCK08720.1"/>
    <property type="molecule type" value="Genomic_DNA"/>
</dbReference>
<dbReference type="Proteomes" id="UP000294546">
    <property type="component" value="Unassembled WGS sequence"/>
</dbReference>
<evidence type="ECO:0000313" key="8">
    <source>
        <dbReference type="EMBL" id="TCK08720.1"/>
    </source>
</evidence>
<dbReference type="RefSeq" id="WP_132287848.1">
    <property type="nucleotide sequence ID" value="NZ_SMFU01000007.1"/>
</dbReference>
<protein>
    <recommendedName>
        <fullName evidence="6">Copper resistance protein D</fullName>
    </recommendedName>
</protein>
<feature type="transmembrane region" description="Helical" evidence="6">
    <location>
        <begin position="44"/>
        <end position="63"/>
    </location>
</feature>
<dbReference type="GO" id="GO:0005886">
    <property type="term" value="C:plasma membrane"/>
    <property type="evidence" value="ECO:0007669"/>
    <property type="project" value="UniProtKB-SubCell"/>
</dbReference>
<evidence type="ECO:0000313" key="9">
    <source>
        <dbReference type="Proteomes" id="UP000294546"/>
    </source>
</evidence>
<dbReference type="InterPro" id="IPR032694">
    <property type="entry name" value="CopC/D"/>
</dbReference>
<evidence type="ECO:0000256" key="4">
    <source>
        <dbReference type="ARBA" id="ARBA00022989"/>
    </source>
</evidence>
<organism evidence="8 9">
    <name type="scientific">Marinobacterium mangrovicola</name>
    <dbReference type="NCBI Taxonomy" id="1476959"/>
    <lineage>
        <taxon>Bacteria</taxon>
        <taxon>Pseudomonadati</taxon>
        <taxon>Pseudomonadota</taxon>
        <taxon>Gammaproteobacteria</taxon>
        <taxon>Oceanospirillales</taxon>
        <taxon>Oceanospirillaceae</taxon>
        <taxon>Marinobacterium</taxon>
    </lineage>
</organism>
<reference evidence="8 9" key="1">
    <citation type="submission" date="2019-03" db="EMBL/GenBank/DDBJ databases">
        <title>Genomic Encyclopedia of Archaeal and Bacterial Type Strains, Phase II (KMG-II): from individual species to whole genera.</title>
        <authorList>
            <person name="Goeker M."/>
        </authorList>
    </citation>
    <scope>NUCLEOTIDE SEQUENCE [LARGE SCALE GENOMIC DNA]</scope>
    <source>
        <strain evidence="8 9">DSM 27697</strain>
    </source>
</reference>
<keyword evidence="2 6" id="KW-1003">Cell membrane</keyword>
<keyword evidence="3 6" id="KW-0812">Transmembrane</keyword>
<gene>
    <name evidence="8" type="ORF">CLV83_0812</name>
</gene>
<dbReference type="OrthoDB" id="5780104at2"/>
<name>A0A4R1GND0_9GAMM</name>
<evidence type="ECO:0000256" key="3">
    <source>
        <dbReference type="ARBA" id="ARBA00022692"/>
    </source>
</evidence>
<dbReference type="PANTHER" id="PTHR34820">
    <property type="entry name" value="INNER MEMBRANE PROTEIN YEBZ"/>
    <property type="match status" value="1"/>
</dbReference>
<keyword evidence="6" id="KW-0186">Copper</keyword>
<keyword evidence="9" id="KW-1185">Reference proteome</keyword>
<accession>A0A4R1GND0</accession>
<comment type="function">
    <text evidence="6">Involved in copper resistance.</text>
</comment>
<dbReference type="GO" id="GO:0006825">
    <property type="term" value="P:copper ion transport"/>
    <property type="evidence" value="ECO:0007669"/>
    <property type="project" value="InterPro"/>
</dbReference>
<feature type="transmembrane region" description="Helical" evidence="6">
    <location>
        <begin position="125"/>
        <end position="144"/>
    </location>
</feature>
<dbReference type="InterPro" id="IPR008457">
    <property type="entry name" value="Cu-R_CopD_dom"/>
</dbReference>
<dbReference type="PANTHER" id="PTHR34820:SF4">
    <property type="entry name" value="INNER MEMBRANE PROTEIN YEBZ"/>
    <property type="match status" value="1"/>
</dbReference>
<feature type="transmembrane region" description="Helical" evidence="6">
    <location>
        <begin position="226"/>
        <end position="248"/>
    </location>
</feature>
<evidence type="ECO:0000256" key="2">
    <source>
        <dbReference type="ARBA" id="ARBA00022475"/>
    </source>
</evidence>
<keyword evidence="5 6" id="KW-0472">Membrane</keyword>
<evidence type="ECO:0000256" key="5">
    <source>
        <dbReference type="ARBA" id="ARBA00023136"/>
    </source>
</evidence>
<dbReference type="Pfam" id="PF05425">
    <property type="entry name" value="CopD"/>
    <property type="match status" value="1"/>
</dbReference>
<evidence type="ECO:0000259" key="7">
    <source>
        <dbReference type="Pfam" id="PF05425"/>
    </source>
</evidence>
<comment type="subcellular location">
    <subcellularLocation>
        <location evidence="6">Cell inner membrane</location>
        <topology evidence="6">Multi-pass membrane protein</topology>
    </subcellularLocation>
    <subcellularLocation>
        <location evidence="1">Cell membrane</location>
        <topology evidence="1">Multi-pass membrane protein</topology>
    </subcellularLocation>
</comment>
<keyword evidence="4 6" id="KW-1133">Transmembrane helix</keyword>
<feature type="domain" description="Copper resistance protein D" evidence="7">
    <location>
        <begin position="187"/>
        <end position="284"/>
    </location>
</feature>
<feature type="transmembrane region" description="Helical" evidence="6">
    <location>
        <begin position="94"/>
        <end position="113"/>
    </location>
</feature>
<feature type="transmembrane region" description="Helical" evidence="6">
    <location>
        <begin position="150"/>
        <end position="174"/>
    </location>
</feature>
<sequence>MTEWDGLTLLARWLIYISLSTAVGGAISLRFLRKQETILARLRLYTLVSLILGFFASLFYFFVRVGAFSETGLGGMFDPVMREVLWQSPVGDELLLRMLGLIILFGALLLTLPTNRSGRMGALEVLCLALGCLTLGASFARTGHTAQLDFFAAILLTLHVIIAAWWIGSIYPLWLVTHRLSRERARHVLENFGSLAIKAVVLLVLAGAVLLWRLTGGEGLLSTPYGFWLVCKGAMVALILVIASYHRYQLVPVLADDGSRRRLKKSLTLEKMVGWGIFGATTVLSTLVGPTH</sequence>
<keyword evidence="6" id="KW-0997">Cell inner membrane</keyword>
<feature type="transmembrane region" description="Helical" evidence="6">
    <location>
        <begin position="269"/>
        <end position="289"/>
    </location>
</feature>